<dbReference type="EMBL" id="CAEZUB010000057">
    <property type="protein sequence ID" value="CAB4590516.1"/>
    <property type="molecule type" value="Genomic_DNA"/>
</dbReference>
<sequence>MDLKNGFARDERGSVTLVVITLFLVTVMTSLIVVDIASVAIAKRSLTQVTEAAAQRGVRNLDMVAYYSGEFDLTTMASNLFGIGPEDPGVPIDCSKALGDAHGALIDWTNGDKSLRRVEITALRISDITCDGFGIQLVTEATAKLPITIPVFKVDSVQISARVSTTNTRKAGFSPFGIRIF</sequence>
<feature type="transmembrane region" description="Helical" evidence="1">
    <location>
        <begin position="15"/>
        <end position="34"/>
    </location>
</feature>
<name>A0A6J6FNB5_9ZZZZ</name>
<keyword evidence="1" id="KW-0472">Membrane</keyword>
<protein>
    <submittedName>
        <fullName evidence="2">Unannotated protein</fullName>
    </submittedName>
</protein>
<proteinExistence type="predicted"/>
<evidence type="ECO:0000256" key="1">
    <source>
        <dbReference type="SAM" id="Phobius"/>
    </source>
</evidence>
<organism evidence="2">
    <name type="scientific">freshwater metagenome</name>
    <dbReference type="NCBI Taxonomy" id="449393"/>
    <lineage>
        <taxon>unclassified sequences</taxon>
        <taxon>metagenomes</taxon>
        <taxon>ecological metagenomes</taxon>
    </lineage>
</organism>
<gene>
    <name evidence="2" type="ORF">UFOPK1775_00610</name>
</gene>
<evidence type="ECO:0000313" key="2">
    <source>
        <dbReference type="EMBL" id="CAB4590516.1"/>
    </source>
</evidence>
<dbReference type="AlphaFoldDB" id="A0A6J6FNB5"/>
<keyword evidence="1" id="KW-0812">Transmembrane</keyword>
<accession>A0A6J6FNB5</accession>
<reference evidence="2" key="1">
    <citation type="submission" date="2020-05" db="EMBL/GenBank/DDBJ databases">
        <authorList>
            <person name="Chiriac C."/>
            <person name="Salcher M."/>
            <person name="Ghai R."/>
            <person name="Kavagutti S V."/>
        </authorList>
    </citation>
    <scope>NUCLEOTIDE SEQUENCE</scope>
</reference>
<keyword evidence="1" id="KW-1133">Transmembrane helix</keyword>